<organism evidence="3 4">
    <name type="scientific">Longimycelium tulufanense</name>
    <dbReference type="NCBI Taxonomy" id="907463"/>
    <lineage>
        <taxon>Bacteria</taxon>
        <taxon>Bacillati</taxon>
        <taxon>Actinomycetota</taxon>
        <taxon>Actinomycetes</taxon>
        <taxon>Pseudonocardiales</taxon>
        <taxon>Pseudonocardiaceae</taxon>
        <taxon>Longimycelium</taxon>
    </lineage>
</organism>
<evidence type="ECO:0000313" key="3">
    <source>
        <dbReference type="EMBL" id="GGM73468.1"/>
    </source>
</evidence>
<reference evidence="3" key="1">
    <citation type="journal article" date="2014" name="Int. J. Syst. Evol. Microbiol.">
        <title>Complete genome sequence of Corynebacterium casei LMG S-19264T (=DSM 44701T), isolated from a smear-ripened cheese.</title>
        <authorList>
            <consortium name="US DOE Joint Genome Institute (JGI-PGF)"/>
            <person name="Walter F."/>
            <person name="Albersmeier A."/>
            <person name="Kalinowski J."/>
            <person name="Ruckert C."/>
        </authorList>
    </citation>
    <scope>NUCLEOTIDE SEQUENCE</scope>
    <source>
        <strain evidence="3">CGMCC 4.5737</strain>
    </source>
</reference>
<protein>
    <recommendedName>
        <fullName evidence="5">Superoxide dismutase</fullName>
    </recommendedName>
</protein>
<evidence type="ECO:0008006" key="5">
    <source>
        <dbReference type="Google" id="ProtNLM"/>
    </source>
</evidence>
<name>A0A8J3CIX0_9PSEU</name>
<feature type="signal peptide" evidence="2">
    <location>
        <begin position="1"/>
        <end position="24"/>
    </location>
</feature>
<dbReference type="InterPro" id="IPR036423">
    <property type="entry name" value="SOD-like_Cu/Zn_dom_sf"/>
</dbReference>
<comment type="similarity">
    <text evidence="1">Belongs to the Cu-Zn superoxide dismutase family.</text>
</comment>
<evidence type="ECO:0000256" key="2">
    <source>
        <dbReference type="SAM" id="SignalP"/>
    </source>
</evidence>
<dbReference type="EMBL" id="BMMK01000030">
    <property type="protein sequence ID" value="GGM73468.1"/>
    <property type="molecule type" value="Genomic_DNA"/>
</dbReference>
<dbReference type="GO" id="GO:0006801">
    <property type="term" value="P:superoxide metabolic process"/>
    <property type="evidence" value="ECO:0007669"/>
    <property type="project" value="InterPro"/>
</dbReference>
<keyword evidence="4" id="KW-1185">Reference proteome</keyword>
<gene>
    <name evidence="3" type="ORF">GCM10012275_50160</name>
</gene>
<dbReference type="Gene3D" id="2.60.40.200">
    <property type="entry name" value="Superoxide dismutase, copper/zinc binding domain"/>
    <property type="match status" value="1"/>
</dbReference>
<accession>A0A8J3CIX0</accession>
<reference evidence="3" key="2">
    <citation type="submission" date="2020-09" db="EMBL/GenBank/DDBJ databases">
        <authorList>
            <person name="Sun Q."/>
            <person name="Zhou Y."/>
        </authorList>
    </citation>
    <scope>NUCLEOTIDE SEQUENCE</scope>
    <source>
        <strain evidence="3">CGMCC 4.5737</strain>
    </source>
</reference>
<feature type="chain" id="PRO_5035321814" description="Superoxide dismutase" evidence="2">
    <location>
        <begin position="25"/>
        <end position="190"/>
    </location>
</feature>
<dbReference type="GO" id="GO:0046872">
    <property type="term" value="F:metal ion binding"/>
    <property type="evidence" value="ECO:0007669"/>
    <property type="project" value="InterPro"/>
</dbReference>
<keyword evidence="2" id="KW-0732">Signal</keyword>
<evidence type="ECO:0000313" key="4">
    <source>
        <dbReference type="Proteomes" id="UP000637578"/>
    </source>
</evidence>
<evidence type="ECO:0000256" key="1">
    <source>
        <dbReference type="ARBA" id="ARBA00010457"/>
    </source>
</evidence>
<dbReference type="Proteomes" id="UP000637578">
    <property type="component" value="Unassembled WGS sequence"/>
</dbReference>
<sequence>MNRSLLTATLLGALTLATAVPAAASPTTKPGYATATTGTFTEYGRHSNAITYNSSLVPEGSNAAVAAVYPSDSSYVLLAVHGLVPNRSYGAHAHVNSCGASGANAGPHYQNVVDPKPGTSTDPDYANPRNEIWLDFTTDAQGNAVVSTNVAWHFREGGAKSVVIHEHHTATAPGEAGGAGSRLACINMPF</sequence>
<dbReference type="RefSeq" id="WP_189060885.1">
    <property type="nucleotide sequence ID" value="NZ_BMMK01000030.1"/>
</dbReference>
<comment type="caution">
    <text evidence="3">The sequence shown here is derived from an EMBL/GenBank/DDBJ whole genome shotgun (WGS) entry which is preliminary data.</text>
</comment>
<proteinExistence type="inferred from homology"/>
<dbReference type="AlphaFoldDB" id="A0A8J3CIX0"/>
<dbReference type="SUPFAM" id="SSF49329">
    <property type="entry name" value="Cu,Zn superoxide dismutase-like"/>
    <property type="match status" value="1"/>
</dbReference>